<dbReference type="PRINTS" id="PR00081">
    <property type="entry name" value="GDHRDH"/>
</dbReference>
<dbReference type="EMBL" id="JAUOEM010000006">
    <property type="protein sequence ID" value="MDO5989224.1"/>
    <property type="molecule type" value="Genomic_DNA"/>
</dbReference>
<protein>
    <submittedName>
        <fullName evidence="3">SDR family oxidoreductase</fullName>
    </submittedName>
</protein>
<dbReference type="PANTHER" id="PTHR43477">
    <property type="entry name" value="DIHYDROANTICAPSIN 7-DEHYDROGENASE"/>
    <property type="match status" value="1"/>
</dbReference>
<evidence type="ECO:0000256" key="1">
    <source>
        <dbReference type="ARBA" id="ARBA00006484"/>
    </source>
</evidence>
<name>A0ABT8X5J1_9FLAO</name>
<evidence type="ECO:0000313" key="3">
    <source>
        <dbReference type="EMBL" id="MDO5989224.1"/>
    </source>
</evidence>
<keyword evidence="4" id="KW-1185">Reference proteome</keyword>
<sequence length="229" mass="24736">MKHILIIGGTRGIGASIVSKLQEDHKLFIASRTNDSLSHPNVVHVPFDATKDDLNTSNLPESLNGFIYCPGSINLKPFKMMDLDTFESDMQVNFFSLVKVVKAIIPRMSDSSSMVFFSTIAVGTGMPFHTSVAAAKGAVEGFAKSMAAEYAPKIRINVIAPSLVNTPLAGRLLNNDKKKEAMGDRHPLKRVGEAHDIAHIATFLLSEQSSWITGQIIGVDGGLSTLNIN</sequence>
<dbReference type="SUPFAM" id="SSF51735">
    <property type="entry name" value="NAD(P)-binding Rossmann-fold domains"/>
    <property type="match status" value="1"/>
</dbReference>
<organism evidence="3 4">
    <name type="scientific">Flavivirga amylovorans</name>
    <dbReference type="NCBI Taxonomy" id="870486"/>
    <lineage>
        <taxon>Bacteria</taxon>
        <taxon>Pseudomonadati</taxon>
        <taxon>Bacteroidota</taxon>
        <taxon>Flavobacteriia</taxon>
        <taxon>Flavobacteriales</taxon>
        <taxon>Flavobacteriaceae</taxon>
        <taxon>Flavivirga</taxon>
    </lineage>
</organism>
<dbReference type="Pfam" id="PF13561">
    <property type="entry name" value="adh_short_C2"/>
    <property type="match status" value="1"/>
</dbReference>
<accession>A0ABT8X5J1</accession>
<dbReference type="Gene3D" id="3.40.50.720">
    <property type="entry name" value="NAD(P)-binding Rossmann-like Domain"/>
    <property type="match status" value="1"/>
</dbReference>
<dbReference type="CDD" id="cd05233">
    <property type="entry name" value="SDR_c"/>
    <property type="match status" value="1"/>
</dbReference>
<evidence type="ECO:0000313" key="4">
    <source>
        <dbReference type="Proteomes" id="UP001176891"/>
    </source>
</evidence>
<comment type="similarity">
    <text evidence="1">Belongs to the short-chain dehydrogenases/reductases (SDR) family.</text>
</comment>
<dbReference type="InterPro" id="IPR002347">
    <property type="entry name" value="SDR_fam"/>
</dbReference>
<gene>
    <name evidence="3" type="ORF">Q4Q39_17605</name>
</gene>
<comment type="caution">
    <text evidence="3">The sequence shown here is derived from an EMBL/GenBank/DDBJ whole genome shotgun (WGS) entry which is preliminary data.</text>
</comment>
<evidence type="ECO:0000256" key="2">
    <source>
        <dbReference type="ARBA" id="ARBA00023002"/>
    </source>
</evidence>
<dbReference type="PANTHER" id="PTHR43477:SF1">
    <property type="entry name" value="DIHYDROANTICAPSIN 7-DEHYDROGENASE"/>
    <property type="match status" value="1"/>
</dbReference>
<keyword evidence="2" id="KW-0560">Oxidoreductase</keyword>
<dbReference type="InterPro" id="IPR051122">
    <property type="entry name" value="SDR_DHRS6-like"/>
</dbReference>
<proteinExistence type="inferred from homology"/>
<dbReference type="Proteomes" id="UP001176891">
    <property type="component" value="Unassembled WGS sequence"/>
</dbReference>
<dbReference type="InterPro" id="IPR036291">
    <property type="entry name" value="NAD(P)-bd_dom_sf"/>
</dbReference>
<dbReference type="RefSeq" id="WP_303283876.1">
    <property type="nucleotide sequence ID" value="NZ_BAABCZ010000012.1"/>
</dbReference>
<reference evidence="3" key="1">
    <citation type="submission" date="2023-07" db="EMBL/GenBank/DDBJ databases">
        <title>Two novel species in the genus Flavivirga.</title>
        <authorList>
            <person name="Kwon K."/>
        </authorList>
    </citation>
    <scope>NUCLEOTIDE SEQUENCE</scope>
    <source>
        <strain evidence="3">KACC 14157</strain>
    </source>
</reference>